<sequence>MGVRKAKALLPEVDGLDNERRVRVLGIIDKLRELGINENVSLPQLVVVGDQSSGKSSLLEGLTGLSFPVAADLCTRFATQIDLRRTAEEDAGVRITIIPGLLAQANDELKAHLLSFERKPCLHEFGRAEFKDVFDQVR</sequence>
<dbReference type="EMBL" id="MVGC01000013">
    <property type="protein sequence ID" value="RJE26851.1"/>
    <property type="molecule type" value="Genomic_DNA"/>
</dbReference>
<feature type="domain" description="Dynamin N-terminal" evidence="1">
    <location>
        <begin position="45"/>
        <end position="92"/>
    </location>
</feature>
<dbReference type="PRINTS" id="PR00195">
    <property type="entry name" value="DYNAMIN"/>
</dbReference>
<dbReference type="Pfam" id="PF00350">
    <property type="entry name" value="Dynamin_N"/>
    <property type="match status" value="1"/>
</dbReference>
<proteinExistence type="predicted"/>
<name>A0A3A3AC05_9EURO</name>
<dbReference type="InterPro" id="IPR045063">
    <property type="entry name" value="Dynamin_N"/>
</dbReference>
<evidence type="ECO:0000313" key="2">
    <source>
        <dbReference type="EMBL" id="RJE26851.1"/>
    </source>
</evidence>
<gene>
    <name evidence="2" type="ORF">PHISCL_00763</name>
</gene>
<dbReference type="InterPro" id="IPR022812">
    <property type="entry name" value="Dynamin"/>
</dbReference>
<dbReference type="AlphaFoldDB" id="A0A3A3AC05"/>
<reference evidence="3" key="1">
    <citation type="submission" date="2017-02" db="EMBL/GenBank/DDBJ databases">
        <authorList>
            <person name="Tafer H."/>
            <person name="Lopandic K."/>
        </authorList>
    </citation>
    <scope>NUCLEOTIDE SEQUENCE [LARGE SCALE GENOMIC DNA]</scope>
    <source>
        <strain evidence="3">CBS 366.77</strain>
    </source>
</reference>
<dbReference type="STRING" id="2070753.A0A3A3AC05"/>
<keyword evidence="3" id="KW-1185">Reference proteome</keyword>
<organism evidence="2 3">
    <name type="scientific">Aspergillus sclerotialis</name>
    <dbReference type="NCBI Taxonomy" id="2070753"/>
    <lineage>
        <taxon>Eukaryota</taxon>
        <taxon>Fungi</taxon>
        <taxon>Dikarya</taxon>
        <taxon>Ascomycota</taxon>
        <taxon>Pezizomycotina</taxon>
        <taxon>Eurotiomycetes</taxon>
        <taxon>Eurotiomycetidae</taxon>
        <taxon>Eurotiales</taxon>
        <taxon>Aspergillaceae</taxon>
        <taxon>Aspergillus</taxon>
        <taxon>Aspergillus subgen. Polypaecilum</taxon>
    </lineage>
</organism>
<evidence type="ECO:0000313" key="3">
    <source>
        <dbReference type="Proteomes" id="UP000266188"/>
    </source>
</evidence>
<dbReference type="Proteomes" id="UP000266188">
    <property type="component" value="Unassembled WGS sequence"/>
</dbReference>
<dbReference type="InterPro" id="IPR027417">
    <property type="entry name" value="P-loop_NTPase"/>
</dbReference>
<protein>
    <submittedName>
        <fullName evidence="2">DYNc</fullName>
    </submittedName>
</protein>
<comment type="caution">
    <text evidence="2">The sequence shown here is derived from an EMBL/GenBank/DDBJ whole genome shotgun (WGS) entry which is preliminary data.</text>
</comment>
<dbReference type="OrthoDB" id="415706at2759"/>
<dbReference type="Gene3D" id="3.40.50.300">
    <property type="entry name" value="P-loop containing nucleotide triphosphate hydrolases"/>
    <property type="match status" value="1"/>
</dbReference>
<accession>A0A3A3AC05</accession>
<evidence type="ECO:0000259" key="1">
    <source>
        <dbReference type="Pfam" id="PF00350"/>
    </source>
</evidence>
<dbReference type="SUPFAM" id="SSF52540">
    <property type="entry name" value="P-loop containing nucleoside triphosphate hydrolases"/>
    <property type="match status" value="1"/>
</dbReference>